<dbReference type="InterPro" id="IPR004706">
    <property type="entry name" value="Arsenical-R_Acr3"/>
</dbReference>
<dbReference type="AlphaFoldDB" id="A0A9P3GC63"/>
<evidence type="ECO:0000256" key="7">
    <source>
        <dbReference type="ARBA" id="ARBA00022989"/>
    </source>
</evidence>
<dbReference type="NCBIfam" id="TIGR00832">
    <property type="entry name" value="acr3"/>
    <property type="match status" value="1"/>
</dbReference>
<dbReference type="Gene3D" id="1.20.1530.20">
    <property type="match status" value="1"/>
</dbReference>
<feature type="compositionally biased region" description="Polar residues" evidence="9">
    <location>
        <begin position="76"/>
        <end position="91"/>
    </location>
</feature>
<sequence length="488" mass="54115">MAALGGDFDALEEQIEDIAQSSLRTDESMLRQKLPYIVCDAPTKRRRANRRLTCILLKDYNVPALPCPNKIAMDNKPSTEGSLETPQHPQGSLAPSTGVGFKAFAGQLSLLDRLLTPLILLCMIVGVIIGEFVPNVQHAFDTVRFKSVSVPIAIGLIVMMWPILTKVQYESLHKLFKMRDLYIHILLSLVLNWIIGPLIMLALAWATLPDLPTYRAGVIMVGLARCIAMVMIWNQLARGDSQYCAILVVINSVLQIVLYSPYSLLFVNIIGGGHSTQGIKVDYGDVAISVLIYLGIPLALGCLTRFLILGLTSRDFFHNRFLPFFGPLALLGLLYTILVMFAYQGHHILHNLGPVFRVFVPMVLYFCIMWTAAFVLVWQLSVRYSSNKAWRYDMAVVQAFTAGSNNFELAIAVTIAVYGVGSDQALAATIGPLVEVPVLLALTWVALYLRTRLRWGQDEDAESTAGCEPRDEKADVPLPICEVSCRNR</sequence>
<dbReference type="Pfam" id="PF01758">
    <property type="entry name" value="SBF"/>
    <property type="match status" value="1"/>
</dbReference>
<evidence type="ECO:0000256" key="2">
    <source>
        <dbReference type="ARBA" id="ARBA00010110"/>
    </source>
</evidence>
<feature type="transmembrane region" description="Helical" evidence="10">
    <location>
        <begin position="114"/>
        <end position="133"/>
    </location>
</feature>
<dbReference type="InterPro" id="IPR038770">
    <property type="entry name" value="Na+/solute_symporter_sf"/>
</dbReference>
<reference evidence="11 12" key="1">
    <citation type="submission" date="2021-08" db="EMBL/GenBank/DDBJ databases">
        <title>Draft Genome Sequence of Phanerochaete sordida strain YK-624.</title>
        <authorList>
            <person name="Mori T."/>
            <person name="Dohra H."/>
            <person name="Suzuki T."/>
            <person name="Kawagishi H."/>
            <person name="Hirai H."/>
        </authorList>
    </citation>
    <scope>NUCLEOTIDE SEQUENCE [LARGE SCALE GENOMIC DNA]</scope>
    <source>
        <strain evidence="11 12">YK-624</strain>
    </source>
</reference>
<evidence type="ECO:0000256" key="9">
    <source>
        <dbReference type="SAM" id="MobiDB-lite"/>
    </source>
</evidence>
<name>A0A9P3GC63_9APHY</name>
<comment type="similarity">
    <text evidence="2">Belongs to the arsenical resistance-3 (ACR3) (TC 2.A.59) family.</text>
</comment>
<dbReference type="EMBL" id="BPQB01000025">
    <property type="protein sequence ID" value="GJE92181.1"/>
    <property type="molecule type" value="Genomic_DNA"/>
</dbReference>
<feature type="transmembrane region" description="Helical" evidence="10">
    <location>
        <begin position="426"/>
        <end position="449"/>
    </location>
</feature>
<evidence type="ECO:0000256" key="3">
    <source>
        <dbReference type="ARBA" id="ARBA00022448"/>
    </source>
</evidence>
<dbReference type="InterPro" id="IPR002657">
    <property type="entry name" value="BilAc:Na_symport/Acr3"/>
</dbReference>
<evidence type="ECO:0000256" key="1">
    <source>
        <dbReference type="ARBA" id="ARBA00004651"/>
    </source>
</evidence>
<feature type="transmembrane region" description="Helical" evidence="10">
    <location>
        <begin position="145"/>
        <end position="164"/>
    </location>
</feature>
<protein>
    <submittedName>
        <fullName evidence="11">Arsenical-resistance protein</fullName>
    </submittedName>
</protein>
<feature type="region of interest" description="Disordered" evidence="9">
    <location>
        <begin position="71"/>
        <end position="91"/>
    </location>
</feature>
<comment type="subcellular location">
    <subcellularLocation>
        <location evidence="1">Cell membrane</location>
        <topology evidence="1">Multi-pass membrane protein</topology>
    </subcellularLocation>
</comment>
<feature type="transmembrane region" description="Helical" evidence="10">
    <location>
        <begin position="355"/>
        <end position="378"/>
    </location>
</feature>
<keyword evidence="5 10" id="KW-0812">Transmembrane</keyword>
<gene>
    <name evidence="11" type="ORF">PsYK624_083340</name>
</gene>
<dbReference type="GO" id="GO:0046685">
    <property type="term" value="P:response to arsenic-containing substance"/>
    <property type="evidence" value="ECO:0007669"/>
    <property type="project" value="UniProtKB-KW"/>
</dbReference>
<dbReference type="Proteomes" id="UP000703269">
    <property type="component" value="Unassembled WGS sequence"/>
</dbReference>
<evidence type="ECO:0000256" key="10">
    <source>
        <dbReference type="SAM" id="Phobius"/>
    </source>
</evidence>
<feature type="transmembrane region" description="Helical" evidence="10">
    <location>
        <begin position="399"/>
        <end position="420"/>
    </location>
</feature>
<accession>A0A9P3GC63</accession>
<dbReference type="GO" id="GO:0015297">
    <property type="term" value="F:antiporter activity"/>
    <property type="evidence" value="ECO:0007669"/>
    <property type="project" value="InterPro"/>
</dbReference>
<feature type="transmembrane region" description="Helical" evidence="10">
    <location>
        <begin position="245"/>
        <end position="270"/>
    </location>
</feature>
<dbReference type="GO" id="GO:0015105">
    <property type="term" value="F:arsenite transmembrane transporter activity"/>
    <property type="evidence" value="ECO:0007669"/>
    <property type="project" value="TreeGrafter"/>
</dbReference>
<keyword evidence="3" id="KW-0813">Transport</keyword>
<feature type="transmembrane region" description="Helical" evidence="10">
    <location>
        <begin position="214"/>
        <end position="233"/>
    </location>
</feature>
<proteinExistence type="inferred from homology"/>
<feature type="transmembrane region" description="Helical" evidence="10">
    <location>
        <begin position="321"/>
        <end position="343"/>
    </location>
</feature>
<evidence type="ECO:0000313" key="12">
    <source>
        <dbReference type="Proteomes" id="UP000703269"/>
    </source>
</evidence>
<keyword evidence="6" id="KW-0059">Arsenical resistance</keyword>
<evidence type="ECO:0000256" key="8">
    <source>
        <dbReference type="ARBA" id="ARBA00023136"/>
    </source>
</evidence>
<evidence type="ECO:0000313" key="11">
    <source>
        <dbReference type="EMBL" id="GJE92181.1"/>
    </source>
</evidence>
<feature type="transmembrane region" description="Helical" evidence="10">
    <location>
        <begin position="185"/>
        <end position="208"/>
    </location>
</feature>
<dbReference type="PANTHER" id="PTHR43057:SF1">
    <property type="entry name" value="ARSENICAL-RESISTANCE PROTEIN 3"/>
    <property type="match status" value="1"/>
</dbReference>
<dbReference type="GO" id="GO:0015104">
    <property type="term" value="F:antimonite transmembrane transporter activity"/>
    <property type="evidence" value="ECO:0007669"/>
    <property type="project" value="TreeGrafter"/>
</dbReference>
<dbReference type="OrthoDB" id="187348at2759"/>
<keyword evidence="8 10" id="KW-0472">Membrane</keyword>
<feature type="transmembrane region" description="Helical" evidence="10">
    <location>
        <begin position="290"/>
        <end position="309"/>
    </location>
</feature>
<keyword evidence="4" id="KW-1003">Cell membrane</keyword>
<evidence type="ECO:0000256" key="6">
    <source>
        <dbReference type="ARBA" id="ARBA00022849"/>
    </source>
</evidence>
<evidence type="ECO:0000256" key="5">
    <source>
        <dbReference type="ARBA" id="ARBA00022692"/>
    </source>
</evidence>
<dbReference type="FunFam" id="1.20.1530.20:FF:000009">
    <property type="entry name" value="Arsenite transporter, ACR3 family"/>
    <property type="match status" value="1"/>
</dbReference>
<comment type="caution">
    <text evidence="11">The sequence shown here is derived from an EMBL/GenBank/DDBJ whole genome shotgun (WGS) entry which is preliminary data.</text>
</comment>
<dbReference type="GO" id="GO:0005886">
    <property type="term" value="C:plasma membrane"/>
    <property type="evidence" value="ECO:0007669"/>
    <property type="project" value="UniProtKB-SubCell"/>
</dbReference>
<keyword evidence="7 10" id="KW-1133">Transmembrane helix</keyword>
<organism evidence="11 12">
    <name type="scientific">Phanerochaete sordida</name>
    <dbReference type="NCBI Taxonomy" id="48140"/>
    <lineage>
        <taxon>Eukaryota</taxon>
        <taxon>Fungi</taxon>
        <taxon>Dikarya</taxon>
        <taxon>Basidiomycota</taxon>
        <taxon>Agaricomycotina</taxon>
        <taxon>Agaricomycetes</taxon>
        <taxon>Polyporales</taxon>
        <taxon>Phanerochaetaceae</taxon>
        <taxon>Phanerochaete</taxon>
    </lineage>
</organism>
<dbReference type="PANTHER" id="PTHR43057">
    <property type="entry name" value="ARSENITE EFFLUX TRANSPORTER"/>
    <property type="match status" value="1"/>
</dbReference>
<evidence type="ECO:0000256" key="4">
    <source>
        <dbReference type="ARBA" id="ARBA00022475"/>
    </source>
</evidence>
<keyword evidence="12" id="KW-1185">Reference proteome</keyword>